<dbReference type="PROSITE" id="PS50086">
    <property type="entry name" value="TBC_RABGAP"/>
    <property type="match status" value="1"/>
</dbReference>
<dbReference type="AlphaFoldDB" id="A0AAW1PM95"/>
<evidence type="ECO:0000313" key="3">
    <source>
        <dbReference type="Proteomes" id="UP001489004"/>
    </source>
</evidence>
<organism evidence="2 3">
    <name type="scientific">[Myrmecia] bisecta</name>
    <dbReference type="NCBI Taxonomy" id="41462"/>
    <lineage>
        <taxon>Eukaryota</taxon>
        <taxon>Viridiplantae</taxon>
        <taxon>Chlorophyta</taxon>
        <taxon>core chlorophytes</taxon>
        <taxon>Trebouxiophyceae</taxon>
        <taxon>Trebouxiales</taxon>
        <taxon>Trebouxiaceae</taxon>
        <taxon>Myrmecia</taxon>
    </lineage>
</organism>
<dbReference type="GO" id="GO:0005096">
    <property type="term" value="F:GTPase activator activity"/>
    <property type="evidence" value="ECO:0007669"/>
    <property type="project" value="TreeGrafter"/>
</dbReference>
<dbReference type="EMBL" id="JALJOR010000011">
    <property type="protein sequence ID" value="KAK9809198.1"/>
    <property type="molecule type" value="Genomic_DNA"/>
</dbReference>
<comment type="caution">
    <text evidence="2">The sequence shown here is derived from an EMBL/GenBank/DDBJ whole genome shotgun (WGS) entry which is preliminary data.</text>
</comment>
<dbReference type="GO" id="GO:0006886">
    <property type="term" value="P:intracellular protein transport"/>
    <property type="evidence" value="ECO:0007669"/>
    <property type="project" value="TreeGrafter"/>
</dbReference>
<evidence type="ECO:0000259" key="1">
    <source>
        <dbReference type="PROSITE" id="PS50086"/>
    </source>
</evidence>
<keyword evidence="3" id="KW-1185">Reference proteome</keyword>
<dbReference type="PANTHER" id="PTHR22957">
    <property type="entry name" value="TBC1 DOMAIN FAMILY MEMBER GTPASE-ACTIVATING PROTEIN"/>
    <property type="match status" value="1"/>
</dbReference>
<gene>
    <name evidence="2" type="ORF">WJX72_011171</name>
</gene>
<dbReference type="SMART" id="SM00164">
    <property type="entry name" value="TBC"/>
    <property type="match status" value="1"/>
</dbReference>
<dbReference type="FunFam" id="1.10.472.80:FF:000009">
    <property type="entry name" value="TBC1 domain family member 13"/>
    <property type="match status" value="1"/>
</dbReference>
<dbReference type="Pfam" id="PF00566">
    <property type="entry name" value="RabGAP-TBC"/>
    <property type="match status" value="1"/>
</dbReference>
<dbReference type="Gene3D" id="1.10.472.80">
    <property type="entry name" value="Ypt/Rab-GAP domain of gyp1p, domain 3"/>
    <property type="match status" value="1"/>
</dbReference>
<accession>A0AAW1PM95</accession>
<sequence>MANLRKLAFSGIPDKDGLRALTWKLLLGYLPPDTTQWETLLARKRAEYKQFCEELIIDPKKFENDAAVVEDHPLSQRDDSKWKAYFKDTEMAEQIERDVMRTHPDMHFFSGNDGTAVTHREEMQRSLFVFAKLNPGLMYVQGMNELYAPLYYMFRTDPDKESAEHAEADAFYCFVDIISEFRDHFCQQLDNSEVGIRSTISRLNSMLRLHDEQLWYHLEHKNKVNPQFYAFRWITLLLTQEFPFPDAVRLWDTLLSDPAGRMDCLLRLCMAMLLNVREELLQGDFSHNLKLLQRYPPVDVHTILHRASMLHHQQRQ</sequence>
<name>A0AAW1PM95_9CHLO</name>
<dbReference type="InterPro" id="IPR000195">
    <property type="entry name" value="Rab-GAP-TBC_dom"/>
</dbReference>
<reference evidence="2 3" key="1">
    <citation type="journal article" date="2024" name="Nat. Commun.">
        <title>Phylogenomics reveals the evolutionary origins of lichenization in chlorophyte algae.</title>
        <authorList>
            <person name="Puginier C."/>
            <person name="Libourel C."/>
            <person name="Otte J."/>
            <person name="Skaloud P."/>
            <person name="Haon M."/>
            <person name="Grisel S."/>
            <person name="Petersen M."/>
            <person name="Berrin J.G."/>
            <person name="Delaux P.M."/>
            <person name="Dal Grande F."/>
            <person name="Keller J."/>
        </authorList>
    </citation>
    <scope>NUCLEOTIDE SEQUENCE [LARGE SCALE GENOMIC DNA]</scope>
    <source>
        <strain evidence="2 3">SAG 2043</strain>
    </source>
</reference>
<dbReference type="PANTHER" id="PTHR22957:SF27">
    <property type="entry name" value="TBC1 DOMAIN FAMILY MEMBER 13"/>
    <property type="match status" value="1"/>
</dbReference>
<feature type="domain" description="Rab-GAP TBC" evidence="1">
    <location>
        <begin position="13"/>
        <end position="258"/>
    </location>
</feature>
<dbReference type="InterPro" id="IPR035969">
    <property type="entry name" value="Rab-GAP_TBC_sf"/>
</dbReference>
<dbReference type="Gene3D" id="1.10.8.270">
    <property type="entry name" value="putative rabgap domain of human tbc1 domain family member 14 like domains"/>
    <property type="match status" value="1"/>
</dbReference>
<protein>
    <recommendedName>
        <fullName evidence="1">Rab-GAP TBC domain-containing protein</fullName>
    </recommendedName>
</protein>
<dbReference type="SUPFAM" id="SSF47923">
    <property type="entry name" value="Ypt/Rab-GAP domain of gyp1p"/>
    <property type="match status" value="2"/>
</dbReference>
<proteinExistence type="predicted"/>
<evidence type="ECO:0000313" key="2">
    <source>
        <dbReference type="EMBL" id="KAK9809198.1"/>
    </source>
</evidence>
<dbReference type="Proteomes" id="UP001489004">
    <property type="component" value="Unassembled WGS sequence"/>
</dbReference>